<proteinExistence type="predicted"/>
<dbReference type="AlphaFoldDB" id="C1N4F0"/>
<dbReference type="InterPro" id="IPR036322">
    <property type="entry name" value="WD40_repeat_dom_sf"/>
</dbReference>
<evidence type="ECO:0000256" key="1">
    <source>
        <dbReference type="ARBA" id="ARBA00004123"/>
    </source>
</evidence>
<sequence length="568" mass="60654">MGRKRNRHKNKGANDPAFDPANPNKTSNWGGLGTAAPTPLVACQPSADGVGGALVAIAYGSSFSVHDASADDALVPLTHAKDNIAEGAEATGPCADGRWHAETIRVLRFDPTGRFLVTGGDDKILRLWRVVEKKRELSNDDNGGDASVTTSSTVTMECYKKTKKQPKKLCGGDFTDDGEYVTFANKYGDVHIWPTAETMCDRDLAAPRLNEKGDPEYDKHAPAFLLGHCCSIITDVCAPLGSRYICTADRDHRIRVSYLPRTVSLMGGSHEIQSFCFGHTAFVACVAAVGGDMIVSGGGDGTARLWRLDDGELLSTIVLAEPHDDDDETQLAALLQEEERTRERIVEEGREIFKGGAEGGAEGVEAFPGDDERIDLTKLTKAERLKLMDEGVIPRIPTRAPAVTAIACSRDGSSIVAAVEGRAQLAALTVEGASTPTPTLTLRGWTPTTICGAEPSGATPSSLCFRGEGGATELWVAAVANGEGAHDANAGVVVAMTGEGLREERAIARMTTAAPRELEAGLPGVGDAMRPRVYENKEKFEDRKKLRNDQKPEKGGKQAREVREMAAK</sequence>
<evidence type="ECO:0000313" key="8">
    <source>
        <dbReference type="EMBL" id="EEH52926.1"/>
    </source>
</evidence>
<evidence type="ECO:0000313" key="9">
    <source>
        <dbReference type="Proteomes" id="UP000001876"/>
    </source>
</evidence>
<dbReference type="EMBL" id="GG663747">
    <property type="protein sequence ID" value="EEH52926.1"/>
    <property type="molecule type" value="Genomic_DNA"/>
</dbReference>
<dbReference type="GO" id="GO:0043527">
    <property type="term" value="C:tRNA methyltransferase complex"/>
    <property type="evidence" value="ECO:0007669"/>
    <property type="project" value="TreeGrafter"/>
</dbReference>
<dbReference type="STRING" id="564608.C1N4F0"/>
<dbReference type="RefSeq" id="XP_003062987.1">
    <property type="nucleotide sequence ID" value="XM_003062941.1"/>
</dbReference>
<dbReference type="eggNOG" id="KOG3914">
    <property type="taxonomic scope" value="Eukaryota"/>
</dbReference>
<gene>
    <name evidence="8" type="ORF">MICPUCDRAFT_66752</name>
</gene>
<accession>C1N4F0</accession>
<dbReference type="SMART" id="SM00320">
    <property type="entry name" value="WD40"/>
    <property type="match status" value="3"/>
</dbReference>
<dbReference type="OrthoDB" id="339900at2759"/>
<evidence type="ECO:0000256" key="3">
    <source>
        <dbReference type="ARBA" id="ARBA00022694"/>
    </source>
</evidence>
<organism evidence="9">
    <name type="scientific">Micromonas pusilla (strain CCMP1545)</name>
    <name type="common">Picoplanktonic green alga</name>
    <dbReference type="NCBI Taxonomy" id="564608"/>
    <lineage>
        <taxon>Eukaryota</taxon>
        <taxon>Viridiplantae</taxon>
        <taxon>Chlorophyta</taxon>
        <taxon>Mamiellophyceae</taxon>
        <taxon>Mamiellales</taxon>
        <taxon>Mamiellaceae</taxon>
        <taxon>Micromonas</taxon>
    </lineage>
</organism>
<keyword evidence="3" id="KW-0819">tRNA processing</keyword>
<evidence type="ECO:0000256" key="7">
    <source>
        <dbReference type="SAM" id="MobiDB-lite"/>
    </source>
</evidence>
<dbReference type="PROSITE" id="PS50082">
    <property type="entry name" value="WD_REPEATS_2"/>
    <property type="match status" value="2"/>
</dbReference>
<evidence type="ECO:0000256" key="4">
    <source>
        <dbReference type="ARBA" id="ARBA00022737"/>
    </source>
</evidence>
<dbReference type="PANTHER" id="PTHR16288">
    <property type="entry name" value="WD40 REPEAT PROTEIN 4"/>
    <property type="match status" value="1"/>
</dbReference>
<dbReference type="PANTHER" id="PTHR16288:SF0">
    <property type="entry name" value="TRNA (GUANINE-N(7)-)-METHYLTRANSFERASE NON-CATALYTIC SUBUNIT WDR4"/>
    <property type="match status" value="1"/>
</dbReference>
<dbReference type="InterPro" id="IPR001680">
    <property type="entry name" value="WD40_rpt"/>
</dbReference>
<dbReference type="PROSITE" id="PS50294">
    <property type="entry name" value="WD_REPEATS_REGION"/>
    <property type="match status" value="1"/>
</dbReference>
<dbReference type="Gene3D" id="2.130.10.10">
    <property type="entry name" value="YVTN repeat-like/Quinoprotein amine dehydrogenase"/>
    <property type="match status" value="2"/>
</dbReference>
<evidence type="ECO:0000256" key="2">
    <source>
        <dbReference type="ARBA" id="ARBA00022574"/>
    </source>
</evidence>
<dbReference type="SUPFAM" id="SSF50978">
    <property type="entry name" value="WD40 repeat-like"/>
    <property type="match status" value="1"/>
</dbReference>
<keyword evidence="4" id="KW-0677">Repeat</keyword>
<dbReference type="InterPro" id="IPR015943">
    <property type="entry name" value="WD40/YVTN_repeat-like_dom_sf"/>
</dbReference>
<dbReference type="Proteomes" id="UP000001876">
    <property type="component" value="Unassembled WGS sequence"/>
</dbReference>
<feature type="repeat" description="WD" evidence="6">
    <location>
        <begin position="97"/>
        <end position="138"/>
    </location>
</feature>
<feature type="compositionally biased region" description="Basic residues" evidence="7">
    <location>
        <begin position="1"/>
        <end position="11"/>
    </location>
</feature>
<dbReference type="GO" id="GO:0036265">
    <property type="term" value="P:RNA (guanine-N7)-methylation"/>
    <property type="evidence" value="ECO:0007669"/>
    <property type="project" value="InterPro"/>
</dbReference>
<dbReference type="InterPro" id="IPR028884">
    <property type="entry name" value="Trm82"/>
</dbReference>
<dbReference type="GO" id="GO:0006400">
    <property type="term" value="P:tRNA modification"/>
    <property type="evidence" value="ECO:0007669"/>
    <property type="project" value="TreeGrafter"/>
</dbReference>
<keyword evidence="2 6" id="KW-0853">WD repeat</keyword>
<feature type="region of interest" description="Disordered" evidence="7">
    <location>
        <begin position="1"/>
        <end position="31"/>
    </location>
</feature>
<name>C1N4F0_MICPC</name>
<dbReference type="GO" id="GO:0005634">
    <property type="term" value="C:nucleus"/>
    <property type="evidence" value="ECO:0007669"/>
    <property type="project" value="UniProtKB-SubCell"/>
</dbReference>
<evidence type="ECO:0000256" key="6">
    <source>
        <dbReference type="PROSITE-ProRule" id="PRU00221"/>
    </source>
</evidence>
<keyword evidence="5" id="KW-0539">Nucleus</keyword>
<feature type="repeat" description="WD" evidence="6">
    <location>
        <begin position="276"/>
        <end position="316"/>
    </location>
</feature>
<dbReference type="GeneID" id="9688427"/>
<keyword evidence="9" id="KW-1185">Reference proteome</keyword>
<evidence type="ECO:0000256" key="5">
    <source>
        <dbReference type="ARBA" id="ARBA00023242"/>
    </source>
</evidence>
<protein>
    <submittedName>
        <fullName evidence="8">Predicted protein</fullName>
    </submittedName>
</protein>
<comment type="subcellular location">
    <subcellularLocation>
        <location evidence="1">Nucleus</location>
    </subcellularLocation>
</comment>
<feature type="region of interest" description="Disordered" evidence="7">
    <location>
        <begin position="521"/>
        <end position="568"/>
    </location>
</feature>
<dbReference type="KEGG" id="mpp:MICPUCDRAFT_66752"/>
<feature type="compositionally biased region" description="Basic and acidic residues" evidence="7">
    <location>
        <begin position="529"/>
        <end position="568"/>
    </location>
</feature>
<reference evidence="8 9" key="1">
    <citation type="journal article" date="2009" name="Science">
        <title>Green evolution and dynamic adaptations revealed by genomes of the marine picoeukaryotes Micromonas.</title>
        <authorList>
            <person name="Worden A.Z."/>
            <person name="Lee J.H."/>
            <person name="Mock T."/>
            <person name="Rouze P."/>
            <person name="Simmons M.P."/>
            <person name="Aerts A.L."/>
            <person name="Allen A.E."/>
            <person name="Cuvelier M.L."/>
            <person name="Derelle E."/>
            <person name="Everett M.V."/>
            <person name="Foulon E."/>
            <person name="Grimwood J."/>
            <person name="Gundlach H."/>
            <person name="Henrissat B."/>
            <person name="Napoli C."/>
            <person name="McDonald S.M."/>
            <person name="Parker M.S."/>
            <person name="Rombauts S."/>
            <person name="Salamov A."/>
            <person name="Von Dassow P."/>
            <person name="Badger J.H."/>
            <person name="Coutinho P.M."/>
            <person name="Demir E."/>
            <person name="Dubchak I."/>
            <person name="Gentemann C."/>
            <person name="Eikrem W."/>
            <person name="Gready J.E."/>
            <person name="John U."/>
            <person name="Lanier W."/>
            <person name="Lindquist E.A."/>
            <person name="Lucas S."/>
            <person name="Mayer K.F."/>
            <person name="Moreau H."/>
            <person name="Not F."/>
            <person name="Otillar R."/>
            <person name="Panaud O."/>
            <person name="Pangilinan J."/>
            <person name="Paulsen I."/>
            <person name="Piegu B."/>
            <person name="Poliakov A."/>
            <person name="Robbens S."/>
            <person name="Schmutz J."/>
            <person name="Toulza E."/>
            <person name="Wyss T."/>
            <person name="Zelensky A."/>
            <person name="Zhou K."/>
            <person name="Armbrust E.V."/>
            <person name="Bhattacharya D."/>
            <person name="Goodenough U.W."/>
            <person name="Van de Peer Y."/>
            <person name="Grigoriev I.V."/>
        </authorList>
    </citation>
    <scope>NUCLEOTIDE SEQUENCE [LARGE SCALE GENOMIC DNA]</scope>
    <source>
        <strain evidence="8 9">CCMP1545</strain>
    </source>
</reference>
<dbReference type="OMA" id="EHIAVAY"/>
<dbReference type="GO" id="GO:0005829">
    <property type="term" value="C:cytosol"/>
    <property type="evidence" value="ECO:0007669"/>
    <property type="project" value="TreeGrafter"/>
</dbReference>
<dbReference type="Pfam" id="PF00400">
    <property type="entry name" value="WD40"/>
    <property type="match status" value="2"/>
</dbReference>